<dbReference type="PANTHER" id="PTHR42842:SF3">
    <property type="entry name" value="FAD_NAD(P)-BINDING OXIDOREDUCTASE FAMILY PROTEIN"/>
    <property type="match status" value="1"/>
</dbReference>
<dbReference type="EMBL" id="JAPFPW010000002">
    <property type="protein sequence ID" value="MCW7752946.1"/>
    <property type="molecule type" value="Genomic_DNA"/>
</dbReference>
<organism evidence="2 3">
    <name type="scientific">Desulfobotulus pelophilus</name>
    <dbReference type="NCBI Taxonomy" id="2823377"/>
    <lineage>
        <taxon>Bacteria</taxon>
        <taxon>Pseudomonadati</taxon>
        <taxon>Thermodesulfobacteriota</taxon>
        <taxon>Desulfobacteria</taxon>
        <taxon>Desulfobacterales</taxon>
        <taxon>Desulfobacteraceae</taxon>
        <taxon>Desulfobotulus</taxon>
    </lineage>
</organism>
<evidence type="ECO:0000259" key="1">
    <source>
        <dbReference type="Pfam" id="PF21688"/>
    </source>
</evidence>
<dbReference type="Pfam" id="PF21688">
    <property type="entry name" value="FAD-depend_C"/>
    <property type="match status" value="1"/>
</dbReference>
<gene>
    <name evidence="2" type="ORF">OOT00_02990</name>
</gene>
<reference evidence="2 3" key="1">
    <citation type="submission" date="2022-11" db="EMBL/GenBank/DDBJ databases">
        <title>Desulfobotulus tamanensis H1 sp. nov. - anaerobic, alkaliphilic, sulphate reducing bacterium isolated from terrestrial mud volcano.</title>
        <authorList>
            <person name="Frolova A."/>
            <person name="Merkel A.Y."/>
            <person name="Slobodkin A.I."/>
        </authorList>
    </citation>
    <scope>NUCLEOTIDE SEQUENCE [LARGE SCALE GENOMIC DNA]</scope>
    <source>
        <strain evidence="2 3">H1</strain>
    </source>
</reference>
<accession>A0ABT3N662</accession>
<keyword evidence="3" id="KW-1185">Reference proteome</keyword>
<sequence>MISNVKIPVEEYGPEACLEAVRHRLGCCDNVRIVRMLSRILDMRDPEQFYYTLTMVAETSDDAVCKGCFPVYVEPPVPDRKKVDADRKPIVVGFGPAGMFAALELLEHGLKPVIVERGKTIEERTLDVERFIRERRLNPESNIQFGEGGAGSYSDGKLFSRRNRNSGYAGRVLDTFIRFGAPPEIAYMGKPHLGTDVLCRIVRNIRNHILQKGGEIHYSSKMTDMVISGGRVQGVCTSKGETLEADMVYLAMGHSARDTFFLLHEKGVAMEPRPVRVGVRIEHPADTVNLMRYGSKYYRHKNLGAATYSLNHTDRAIKRGVYTFCMCPGGEVVNASSHPGGLVLNGMSYAARSSVFSNAALVVTCHVEDYPGKDCLAGFRFQEGIEAKALKAGGGAWRAPAQNLMTFLGEKRGCFFPETSYKMGIQAADMHDIFPDFILDCLHAAFQKWRREVPLFVSEEALLMAAETRTSSPVRILRNEEYESLNVKGLFPIGEGAGYTGGITSSAIDAIKAVERRIAAHFV</sequence>
<name>A0ABT3N662_9BACT</name>
<comment type="caution">
    <text evidence="2">The sequence shown here is derived from an EMBL/GenBank/DDBJ whole genome shotgun (WGS) entry which is preliminary data.</text>
</comment>
<dbReference type="Gene3D" id="3.50.50.60">
    <property type="entry name" value="FAD/NAD(P)-binding domain"/>
    <property type="match status" value="2"/>
</dbReference>
<protein>
    <submittedName>
        <fullName evidence="2">Dehydrogenase</fullName>
    </submittedName>
</protein>
<dbReference type="Proteomes" id="UP001209681">
    <property type="component" value="Unassembled WGS sequence"/>
</dbReference>
<feature type="domain" description="FAD-dependent protein C-terminal" evidence="1">
    <location>
        <begin position="276"/>
        <end position="470"/>
    </location>
</feature>
<dbReference type="InterPro" id="IPR028348">
    <property type="entry name" value="FAD-binding_protein"/>
</dbReference>
<evidence type="ECO:0000313" key="3">
    <source>
        <dbReference type="Proteomes" id="UP001209681"/>
    </source>
</evidence>
<dbReference type="SUPFAM" id="SSF51905">
    <property type="entry name" value="FAD/NAD(P)-binding domain"/>
    <property type="match status" value="1"/>
</dbReference>
<proteinExistence type="predicted"/>
<dbReference type="InterPro" id="IPR036188">
    <property type="entry name" value="FAD/NAD-bd_sf"/>
</dbReference>
<dbReference type="InterPro" id="IPR049516">
    <property type="entry name" value="FAD-depend_C"/>
</dbReference>
<evidence type="ECO:0000313" key="2">
    <source>
        <dbReference type="EMBL" id="MCW7752946.1"/>
    </source>
</evidence>
<dbReference type="PIRSF" id="PIRSF038984">
    <property type="entry name" value="FAD_binding_protein"/>
    <property type="match status" value="1"/>
</dbReference>
<dbReference type="RefSeq" id="WP_265423947.1">
    <property type="nucleotide sequence ID" value="NZ_JAPFPW010000002.1"/>
</dbReference>
<dbReference type="PANTHER" id="PTHR42842">
    <property type="entry name" value="FAD/NAD(P)-BINDING OXIDOREDUCTASE"/>
    <property type="match status" value="1"/>
</dbReference>